<comment type="caution">
    <text evidence="4">The sequence shown here is derived from an EMBL/GenBank/DDBJ whole genome shotgun (WGS) entry which is preliminary data.</text>
</comment>
<dbReference type="InterPro" id="IPR039574">
    <property type="entry name" value="OGFr"/>
</dbReference>
<dbReference type="InterPro" id="IPR006757">
    <property type="entry name" value="OGF_rcpt"/>
</dbReference>
<feature type="region of interest" description="Disordered" evidence="2">
    <location>
        <begin position="1"/>
        <end position="20"/>
    </location>
</feature>
<feature type="region of interest" description="Disordered" evidence="2">
    <location>
        <begin position="358"/>
        <end position="398"/>
    </location>
</feature>
<dbReference type="PANTHER" id="PTHR14015">
    <property type="entry name" value="OPIOID GROWTH FACTOR RECEPTOR OGFR ZETA-TYPE OPIOID RECEPTOR"/>
    <property type="match status" value="1"/>
</dbReference>
<dbReference type="OrthoDB" id="9030204at2759"/>
<feature type="region of interest" description="Disordered" evidence="2">
    <location>
        <begin position="475"/>
        <end position="683"/>
    </location>
</feature>
<name>A0A9D4MGX4_DREPO</name>
<feature type="compositionally biased region" description="Basic and acidic residues" evidence="2">
    <location>
        <begin position="63"/>
        <end position="72"/>
    </location>
</feature>
<dbReference type="EMBL" id="JAIWYP010000001">
    <property type="protein sequence ID" value="KAH3877372.1"/>
    <property type="molecule type" value="Genomic_DNA"/>
</dbReference>
<dbReference type="Pfam" id="PF04664">
    <property type="entry name" value="OGFr_N"/>
    <property type="match status" value="1"/>
</dbReference>
<feature type="compositionally biased region" description="Basic and acidic residues" evidence="2">
    <location>
        <begin position="368"/>
        <end position="391"/>
    </location>
</feature>
<feature type="compositionally biased region" description="Polar residues" evidence="2">
    <location>
        <begin position="569"/>
        <end position="579"/>
    </location>
</feature>
<feature type="compositionally biased region" description="Polar residues" evidence="2">
    <location>
        <begin position="629"/>
        <end position="649"/>
    </location>
</feature>
<evidence type="ECO:0000256" key="2">
    <source>
        <dbReference type="SAM" id="MobiDB-lite"/>
    </source>
</evidence>
<comment type="similarity">
    <text evidence="1">Belongs to the opioid growth factor receptor family.</text>
</comment>
<organism evidence="4 5">
    <name type="scientific">Dreissena polymorpha</name>
    <name type="common">Zebra mussel</name>
    <name type="synonym">Mytilus polymorpha</name>
    <dbReference type="NCBI Taxonomy" id="45954"/>
    <lineage>
        <taxon>Eukaryota</taxon>
        <taxon>Metazoa</taxon>
        <taxon>Spiralia</taxon>
        <taxon>Lophotrochozoa</taxon>
        <taxon>Mollusca</taxon>
        <taxon>Bivalvia</taxon>
        <taxon>Autobranchia</taxon>
        <taxon>Heteroconchia</taxon>
        <taxon>Euheterodonta</taxon>
        <taxon>Imparidentia</taxon>
        <taxon>Neoheterodontei</taxon>
        <taxon>Myida</taxon>
        <taxon>Dreissenoidea</taxon>
        <taxon>Dreissenidae</taxon>
        <taxon>Dreissena</taxon>
    </lineage>
</organism>
<gene>
    <name evidence="4" type="ORF">DPMN_001235</name>
</gene>
<feature type="compositionally biased region" description="Basic and acidic residues" evidence="2">
    <location>
        <begin position="504"/>
        <end position="568"/>
    </location>
</feature>
<dbReference type="AlphaFoldDB" id="A0A9D4MGX4"/>
<feature type="compositionally biased region" description="Basic and acidic residues" evidence="2">
    <location>
        <begin position="580"/>
        <end position="615"/>
    </location>
</feature>
<evidence type="ECO:0000256" key="1">
    <source>
        <dbReference type="ARBA" id="ARBA00010365"/>
    </source>
</evidence>
<keyword evidence="5" id="KW-1185">Reference proteome</keyword>
<dbReference type="GO" id="GO:0140625">
    <property type="term" value="F:opioid growth factor receptor activity"/>
    <property type="evidence" value="ECO:0007669"/>
    <property type="project" value="InterPro"/>
</dbReference>
<feature type="region of interest" description="Disordered" evidence="2">
    <location>
        <begin position="29"/>
        <end position="79"/>
    </location>
</feature>
<evidence type="ECO:0000313" key="5">
    <source>
        <dbReference type="Proteomes" id="UP000828390"/>
    </source>
</evidence>
<evidence type="ECO:0000313" key="4">
    <source>
        <dbReference type="EMBL" id="KAH3877372.1"/>
    </source>
</evidence>
<feature type="compositionally biased region" description="Basic and acidic residues" evidence="2">
    <location>
        <begin position="309"/>
        <end position="321"/>
    </location>
</feature>
<accession>A0A9D4MGX4</accession>
<proteinExistence type="inferred from homology"/>
<dbReference type="Proteomes" id="UP000828390">
    <property type="component" value="Unassembled WGS sequence"/>
</dbReference>
<evidence type="ECO:0000259" key="3">
    <source>
        <dbReference type="Pfam" id="PF04664"/>
    </source>
</evidence>
<feature type="domain" description="Opioid growth factor receptor (OGFr) conserved" evidence="3">
    <location>
        <begin position="114"/>
        <end position="301"/>
    </location>
</feature>
<feature type="region of interest" description="Disordered" evidence="2">
    <location>
        <begin position="309"/>
        <end position="333"/>
    </location>
</feature>
<protein>
    <recommendedName>
        <fullName evidence="3">Opioid growth factor receptor (OGFr) conserved domain-containing protein</fullName>
    </recommendedName>
</protein>
<dbReference type="GO" id="GO:0016020">
    <property type="term" value="C:membrane"/>
    <property type="evidence" value="ECO:0007669"/>
    <property type="project" value="InterPro"/>
</dbReference>
<sequence length="683" mass="77882">MPRSKSVIDKKEKGGQKRMGDFFSKCVTVDSNNSSEKETHKKGKEQVITSKSESKLKINTGKKTAEKKDSDLAKGGSLKRKHTGERMFGYSWTRQAQKDTEDYRNGYPGKSDDPEQDLNYMFYTNEIKSRPDGDYIDNIHADWWGKYNKLERHHGYIQWLFPIREQGLNWEAQELQLHEIEKINKDKKAPRRILTSYKMMLDFYGMKLDNDQDGNIVRADNWEDRFHHLNRSFHNYLRITRILKCLGEFGYERLKANFVKFVLHEGLVEETLPNLIESCMKYWIGVLKNDDERKGMFEYYEELCKKLEDKKPSPKSSKQEAKTGSPIGEKSETVKYYENELSDEEDGSLEYAVNLIDDPTNDSQMKSKSKDHELSDEEKIGEESQEIKHLNTETGSDEVNETDVVEEKLNINVAKNEVDGNDINENASGACHAIAEVKLATLQTKAIKCEMDCETLVNNLGYANKGQNVEKLHTENNAKQQQSSEMARPEVKEDAVTDIVNDQDLVKAKSRNGAEIEDTHESKNSLENGKDVGEDKKIDKEEENKCKQESAKDGEQKSENNDAEHDATVSETSNESQCSENKKTQKAEFDESSLIHKERRKETQSDKSNESKLDGEVDTSDVIMVYSDTLENQNNSANTGVETDTSASVTDIKAATKQGNSETELMEEEAAIQENLPEAMDTA</sequence>
<reference evidence="4" key="1">
    <citation type="journal article" date="2019" name="bioRxiv">
        <title>The Genome of the Zebra Mussel, Dreissena polymorpha: A Resource for Invasive Species Research.</title>
        <authorList>
            <person name="McCartney M.A."/>
            <person name="Auch B."/>
            <person name="Kono T."/>
            <person name="Mallez S."/>
            <person name="Zhang Y."/>
            <person name="Obille A."/>
            <person name="Becker A."/>
            <person name="Abrahante J.E."/>
            <person name="Garbe J."/>
            <person name="Badalamenti J.P."/>
            <person name="Herman A."/>
            <person name="Mangelson H."/>
            <person name="Liachko I."/>
            <person name="Sullivan S."/>
            <person name="Sone E.D."/>
            <person name="Koren S."/>
            <person name="Silverstein K.A.T."/>
            <person name="Beckman K.B."/>
            <person name="Gohl D.M."/>
        </authorList>
    </citation>
    <scope>NUCLEOTIDE SEQUENCE</scope>
    <source>
        <strain evidence="4">Duluth1</strain>
        <tissue evidence="4">Whole animal</tissue>
    </source>
</reference>
<dbReference type="PANTHER" id="PTHR14015:SF2">
    <property type="entry name" value="OPIOID GROWTH FACTOR RECEPTOR (OGFR) CONSERVED DOMAIN-CONTAINING PROTEIN"/>
    <property type="match status" value="1"/>
</dbReference>
<reference evidence="4" key="2">
    <citation type="submission" date="2020-11" db="EMBL/GenBank/DDBJ databases">
        <authorList>
            <person name="McCartney M.A."/>
            <person name="Auch B."/>
            <person name="Kono T."/>
            <person name="Mallez S."/>
            <person name="Becker A."/>
            <person name="Gohl D.M."/>
            <person name="Silverstein K.A.T."/>
            <person name="Koren S."/>
            <person name="Bechman K.B."/>
            <person name="Herman A."/>
            <person name="Abrahante J.E."/>
            <person name="Garbe J."/>
        </authorList>
    </citation>
    <scope>NUCLEOTIDE SEQUENCE</scope>
    <source>
        <strain evidence="4">Duluth1</strain>
        <tissue evidence="4">Whole animal</tissue>
    </source>
</reference>